<dbReference type="SUPFAM" id="SSF52743">
    <property type="entry name" value="Subtilisin-like"/>
    <property type="match status" value="1"/>
</dbReference>
<protein>
    <recommendedName>
        <fullName evidence="8">Peptidase S8/S53 domain-containing protein</fullName>
    </recommendedName>
</protein>
<dbReference type="Gene3D" id="3.30.70.80">
    <property type="entry name" value="Peptidase S8 propeptide/proteinase inhibitor I9"/>
    <property type="match status" value="1"/>
</dbReference>
<evidence type="ECO:0000256" key="5">
    <source>
        <dbReference type="PROSITE-ProRule" id="PRU01240"/>
    </source>
</evidence>
<dbReference type="InterPro" id="IPR015500">
    <property type="entry name" value="Peptidase_S8_subtilisin-rel"/>
</dbReference>
<feature type="chain" id="PRO_5035182614" description="Peptidase S8/S53 domain-containing protein" evidence="7">
    <location>
        <begin position="37"/>
        <end position="603"/>
    </location>
</feature>
<dbReference type="Gene3D" id="3.40.50.200">
    <property type="entry name" value="Peptidase S8/S53 domain"/>
    <property type="match status" value="1"/>
</dbReference>
<accession>A0A8J3B6R9</accession>
<proteinExistence type="inferred from homology"/>
<dbReference type="AlphaFoldDB" id="A0A8J3B6R9"/>
<dbReference type="PRINTS" id="PR00723">
    <property type="entry name" value="SUBTILISIN"/>
</dbReference>
<evidence type="ECO:0000313" key="9">
    <source>
        <dbReference type="EMBL" id="GGJ78510.1"/>
    </source>
</evidence>
<dbReference type="EMBL" id="BMQB01000001">
    <property type="protein sequence ID" value="GGJ78510.1"/>
    <property type="molecule type" value="Genomic_DNA"/>
</dbReference>
<feature type="compositionally biased region" description="Polar residues" evidence="6">
    <location>
        <begin position="166"/>
        <end position="175"/>
    </location>
</feature>
<feature type="active site" description="Charge relay system" evidence="5">
    <location>
        <position position="223"/>
    </location>
</feature>
<feature type="region of interest" description="Disordered" evidence="6">
    <location>
        <begin position="154"/>
        <end position="178"/>
    </location>
</feature>
<dbReference type="Proteomes" id="UP000649739">
    <property type="component" value="Unassembled WGS sequence"/>
</dbReference>
<keyword evidence="7" id="KW-0732">Signal</keyword>
<keyword evidence="2 5" id="KW-0645">Protease</keyword>
<evidence type="ECO:0000256" key="4">
    <source>
        <dbReference type="ARBA" id="ARBA00022825"/>
    </source>
</evidence>
<evidence type="ECO:0000256" key="7">
    <source>
        <dbReference type="SAM" id="SignalP"/>
    </source>
</evidence>
<dbReference type="Pfam" id="PF00082">
    <property type="entry name" value="Peptidase_S8"/>
    <property type="match status" value="1"/>
</dbReference>
<dbReference type="GO" id="GO:0004252">
    <property type="term" value="F:serine-type endopeptidase activity"/>
    <property type="evidence" value="ECO:0007669"/>
    <property type="project" value="UniProtKB-UniRule"/>
</dbReference>
<keyword evidence="4 5" id="KW-0720">Serine protease</keyword>
<feature type="compositionally biased region" description="Low complexity" evidence="6">
    <location>
        <begin position="154"/>
        <end position="164"/>
    </location>
</feature>
<dbReference type="InterPro" id="IPR050131">
    <property type="entry name" value="Peptidase_S8_subtilisin-like"/>
</dbReference>
<sequence>MRTHGRSSSRFARITAGAAALTLTVGALAGATPAAAAATPDLDVIVRTAGPGDAAAARALVARAGGTVGSSLDVISGFTARVPAAAVPALRRAPGIAGVTADGTVRMKAFGGGGGGSGGGGGGGYSGGGGGGGYSSGLGSSLFGDDDDDNGWGYDSWGDSSWGSWRNETGSSTPTGKGIGVALIDSGVAPVRGLDRAGKVIKGPDLSFESQTPSLRNVDTYGHGTHMAGIIAGNDPATSGSTPRFDGIAPGAHLVSLKVAAEDGATDVSQVLAAIDWVVQHRNDTGLNIRVLNLSFGTDSIQAASLDPLSFAVEAAWRKGIVVVVAVGNDGAAATRVRMPAANPYVIAVGAADSKGTTSRLDDSVADFSTKGSANRHADLLASGRSVVSLRAPGSKVDNENPAARVADKNGTQRLFRGSGTSQAAAVVSGSVALLLEKRPTLTPDQIKKVLVDSADRVSGDSTAAGAGQLDIGGATLLSTLNNTSVGSLTATQRHTAATGMGSLELSRGTAHVVNPETAQELVGERDIFGNPWVPAKWTVASRNGTAWTGGSWNGSVWAGTSFLSGIWAAVTWTGRSWTGALWSGRSWTNVTWSGRSWTGRIW</sequence>
<dbReference type="PROSITE" id="PS51892">
    <property type="entry name" value="SUBTILASE"/>
    <property type="match status" value="1"/>
</dbReference>
<dbReference type="InterPro" id="IPR036852">
    <property type="entry name" value="Peptidase_S8/S53_dom_sf"/>
</dbReference>
<comment type="caution">
    <text evidence="9">The sequence shown here is derived from an EMBL/GenBank/DDBJ whole genome shotgun (WGS) entry which is preliminary data.</text>
</comment>
<keyword evidence="10" id="KW-1185">Reference proteome</keyword>
<evidence type="ECO:0000256" key="2">
    <source>
        <dbReference type="ARBA" id="ARBA00022670"/>
    </source>
</evidence>
<evidence type="ECO:0000313" key="10">
    <source>
        <dbReference type="Proteomes" id="UP000649739"/>
    </source>
</evidence>
<comment type="similarity">
    <text evidence="1 5">Belongs to the peptidase S8 family.</text>
</comment>
<gene>
    <name evidence="9" type="ORF">GCM10010123_05590</name>
</gene>
<feature type="signal peptide" evidence="7">
    <location>
        <begin position="1"/>
        <end position="36"/>
    </location>
</feature>
<organism evidence="9 10">
    <name type="scientific">Pilimelia anulata</name>
    <dbReference type="NCBI Taxonomy" id="53371"/>
    <lineage>
        <taxon>Bacteria</taxon>
        <taxon>Bacillati</taxon>
        <taxon>Actinomycetota</taxon>
        <taxon>Actinomycetes</taxon>
        <taxon>Micromonosporales</taxon>
        <taxon>Micromonosporaceae</taxon>
        <taxon>Pilimelia</taxon>
    </lineage>
</organism>
<feature type="domain" description="Peptidase S8/S53" evidence="8">
    <location>
        <begin position="176"/>
        <end position="467"/>
    </location>
</feature>
<keyword evidence="3 5" id="KW-0378">Hydrolase</keyword>
<feature type="active site" description="Charge relay system" evidence="5">
    <location>
        <position position="185"/>
    </location>
</feature>
<reference evidence="9" key="2">
    <citation type="submission" date="2020-09" db="EMBL/GenBank/DDBJ databases">
        <authorList>
            <person name="Sun Q."/>
            <person name="Ohkuma M."/>
        </authorList>
    </citation>
    <scope>NUCLEOTIDE SEQUENCE</scope>
    <source>
        <strain evidence="9">JCM 3090</strain>
    </source>
</reference>
<dbReference type="GO" id="GO:0006508">
    <property type="term" value="P:proteolysis"/>
    <property type="evidence" value="ECO:0007669"/>
    <property type="project" value="UniProtKB-KW"/>
</dbReference>
<evidence type="ECO:0000256" key="3">
    <source>
        <dbReference type="ARBA" id="ARBA00022801"/>
    </source>
</evidence>
<dbReference type="InterPro" id="IPR037045">
    <property type="entry name" value="S8pro/Inhibitor_I9_sf"/>
</dbReference>
<dbReference type="RefSeq" id="WP_189168392.1">
    <property type="nucleotide sequence ID" value="NZ_BMQB01000001.1"/>
</dbReference>
<dbReference type="PANTHER" id="PTHR43806:SF11">
    <property type="entry name" value="CEREVISIN-RELATED"/>
    <property type="match status" value="1"/>
</dbReference>
<name>A0A8J3B6R9_9ACTN</name>
<dbReference type="InterPro" id="IPR000209">
    <property type="entry name" value="Peptidase_S8/S53_dom"/>
</dbReference>
<evidence type="ECO:0000259" key="8">
    <source>
        <dbReference type="Pfam" id="PF00082"/>
    </source>
</evidence>
<dbReference type="PANTHER" id="PTHR43806">
    <property type="entry name" value="PEPTIDASE S8"/>
    <property type="match status" value="1"/>
</dbReference>
<evidence type="ECO:0000256" key="6">
    <source>
        <dbReference type="SAM" id="MobiDB-lite"/>
    </source>
</evidence>
<reference evidence="9" key="1">
    <citation type="journal article" date="2014" name="Int. J. Syst. Evol. Microbiol.">
        <title>Complete genome sequence of Corynebacterium casei LMG S-19264T (=DSM 44701T), isolated from a smear-ripened cheese.</title>
        <authorList>
            <consortium name="US DOE Joint Genome Institute (JGI-PGF)"/>
            <person name="Walter F."/>
            <person name="Albersmeier A."/>
            <person name="Kalinowski J."/>
            <person name="Ruckert C."/>
        </authorList>
    </citation>
    <scope>NUCLEOTIDE SEQUENCE</scope>
    <source>
        <strain evidence="9">JCM 3090</strain>
    </source>
</reference>
<evidence type="ECO:0000256" key="1">
    <source>
        <dbReference type="ARBA" id="ARBA00011073"/>
    </source>
</evidence>
<feature type="active site" description="Charge relay system" evidence="5">
    <location>
        <position position="422"/>
    </location>
</feature>